<protein>
    <recommendedName>
        <fullName evidence="3">Ig-like domain-containing protein</fullName>
    </recommendedName>
</protein>
<sequence length="191" mass="20144">MRRIVLLVGTVAIAGLHGCTSVNWEVEVERTETCGQQGCTDETVTRGTVGGTWGGEDQPEYVEPNPLLQGIDANLLSFHLDGSSVSVPQSGSITVHARNASGGLVASQTFGWSRSGNVITPSDPNAVNSWAAVNAQGAASADFELYSGPLSTEEGYNTFLISVQYDGSLVASDGEMWINECEQGQPYVVIC</sequence>
<accession>A0ABU7M185</accession>
<proteinExistence type="predicted"/>
<name>A0ABU7M185_9PROT</name>
<gene>
    <name evidence="1" type="ORF">V0U35_12895</name>
</gene>
<evidence type="ECO:0000313" key="1">
    <source>
        <dbReference type="EMBL" id="MEE2567577.1"/>
    </source>
</evidence>
<dbReference type="EMBL" id="JAZDRO010000006">
    <property type="protein sequence ID" value="MEE2567577.1"/>
    <property type="molecule type" value="Genomic_DNA"/>
</dbReference>
<comment type="caution">
    <text evidence="1">The sequence shown here is derived from an EMBL/GenBank/DDBJ whole genome shotgun (WGS) entry which is preliminary data.</text>
</comment>
<dbReference type="RefSeq" id="WP_330197143.1">
    <property type="nucleotide sequence ID" value="NZ_JAZDRO010000006.1"/>
</dbReference>
<evidence type="ECO:0008006" key="3">
    <source>
        <dbReference type="Google" id="ProtNLM"/>
    </source>
</evidence>
<organism evidence="1 2">
    <name type="scientific">Hyphobacterium marinum</name>
    <dbReference type="NCBI Taxonomy" id="3116574"/>
    <lineage>
        <taxon>Bacteria</taxon>
        <taxon>Pseudomonadati</taxon>
        <taxon>Pseudomonadota</taxon>
        <taxon>Alphaproteobacteria</taxon>
        <taxon>Maricaulales</taxon>
        <taxon>Maricaulaceae</taxon>
        <taxon>Hyphobacterium</taxon>
    </lineage>
</organism>
<reference evidence="1 2" key="1">
    <citation type="submission" date="2024-01" db="EMBL/GenBank/DDBJ databases">
        <title>Hyphobacterium bacterium isolated from marine sediment.</title>
        <authorList>
            <person name="Zhao S."/>
        </authorList>
    </citation>
    <scope>NUCLEOTIDE SEQUENCE [LARGE SCALE GENOMIC DNA]</scope>
    <source>
        <strain evidence="1 2">Y60-23</strain>
    </source>
</reference>
<evidence type="ECO:0000313" key="2">
    <source>
        <dbReference type="Proteomes" id="UP001310692"/>
    </source>
</evidence>
<keyword evidence="2" id="KW-1185">Reference proteome</keyword>
<dbReference type="Proteomes" id="UP001310692">
    <property type="component" value="Unassembled WGS sequence"/>
</dbReference>